<name>A0A8X6FLK0_TRICU</name>
<dbReference type="EMBL" id="BMAO01012792">
    <property type="protein sequence ID" value="GFQ83980.1"/>
    <property type="molecule type" value="Genomic_DNA"/>
</dbReference>
<reference evidence="1" key="1">
    <citation type="submission" date="2020-07" db="EMBL/GenBank/DDBJ databases">
        <title>Multicomponent nature underlies the extraordinary mechanical properties of spider dragline silk.</title>
        <authorList>
            <person name="Kono N."/>
            <person name="Nakamura H."/>
            <person name="Mori M."/>
            <person name="Yoshida Y."/>
            <person name="Ohtoshi R."/>
            <person name="Malay A.D."/>
            <person name="Moran D.A.P."/>
            <person name="Tomita M."/>
            <person name="Numata K."/>
            <person name="Arakawa K."/>
        </authorList>
    </citation>
    <scope>NUCLEOTIDE SEQUENCE</scope>
</reference>
<organism evidence="1 2">
    <name type="scientific">Trichonephila clavata</name>
    <name type="common">Joro spider</name>
    <name type="synonym">Nephila clavata</name>
    <dbReference type="NCBI Taxonomy" id="2740835"/>
    <lineage>
        <taxon>Eukaryota</taxon>
        <taxon>Metazoa</taxon>
        <taxon>Ecdysozoa</taxon>
        <taxon>Arthropoda</taxon>
        <taxon>Chelicerata</taxon>
        <taxon>Arachnida</taxon>
        <taxon>Araneae</taxon>
        <taxon>Araneomorphae</taxon>
        <taxon>Entelegynae</taxon>
        <taxon>Araneoidea</taxon>
        <taxon>Nephilidae</taxon>
        <taxon>Trichonephila</taxon>
    </lineage>
</organism>
<evidence type="ECO:0000313" key="2">
    <source>
        <dbReference type="Proteomes" id="UP000887116"/>
    </source>
</evidence>
<accession>A0A8X6FLK0</accession>
<evidence type="ECO:0000313" key="1">
    <source>
        <dbReference type="EMBL" id="GFQ83980.1"/>
    </source>
</evidence>
<keyword evidence="2" id="KW-1185">Reference proteome</keyword>
<proteinExistence type="predicted"/>
<protein>
    <submittedName>
        <fullName evidence="1">Uncharacterized protein</fullName>
    </submittedName>
</protein>
<dbReference type="AlphaFoldDB" id="A0A8X6FLK0"/>
<gene>
    <name evidence="1" type="ORF">TNCT_215911</name>
</gene>
<sequence length="86" mass="9485">LAQIQKEVLYTLLDSTRMFMRDSTADEIVSKTHRQDNCPSSNKSSLFRGVGGVVQNLMAIKSEGDSQHFNLPNHFSDIASGEALSL</sequence>
<dbReference type="Proteomes" id="UP000887116">
    <property type="component" value="Unassembled WGS sequence"/>
</dbReference>
<feature type="non-terminal residue" evidence="1">
    <location>
        <position position="1"/>
    </location>
</feature>
<comment type="caution">
    <text evidence="1">The sequence shown here is derived from an EMBL/GenBank/DDBJ whole genome shotgun (WGS) entry which is preliminary data.</text>
</comment>